<dbReference type="GeneID" id="103059798"/>
<dbReference type="PROSITE" id="PS00290">
    <property type="entry name" value="IG_MHC"/>
    <property type="match status" value="1"/>
</dbReference>
<feature type="non-terminal residue" evidence="14">
    <location>
        <position position="1"/>
    </location>
</feature>
<dbReference type="InterPro" id="IPR007110">
    <property type="entry name" value="Ig-like_dom"/>
</dbReference>
<dbReference type="GO" id="GO:0042612">
    <property type="term" value="C:MHC class I protein complex"/>
    <property type="evidence" value="ECO:0007669"/>
    <property type="project" value="UniProtKB-KW"/>
</dbReference>
<reference evidence="14" key="1">
    <citation type="submission" date="2025-08" db="UniProtKB">
        <authorList>
            <consortium name="RefSeq"/>
        </authorList>
    </citation>
    <scope>IDENTIFICATION</scope>
    <source>
        <tissue evidence="14">Liver</tissue>
    </source>
</reference>
<dbReference type="Pfam" id="PF07654">
    <property type="entry name" value="C1-set"/>
    <property type="match status" value="1"/>
</dbReference>
<feature type="non-terminal residue" evidence="14">
    <location>
        <position position="316"/>
    </location>
</feature>
<dbReference type="Pfam" id="PF00129">
    <property type="entry name" value="MHC_I"/>
    <property type="match status" value="1"/>
</dbReference>
<dbReference type="InterPro" id="IPR001039">
    <property type="entry name" value="MHC_I_a_a1/a2"/>
</dbReference>
<dbReference type="InterPro" id="IPR036179">
    <property type="entry name" value="Ig-like_dom_sf"/>
</dbReference>
<evidence type="ECO:0000256" key="9">
    <source>
        <dbReference type="ARBA" id="ARBA00023180"/>
    </source>
</evidence>
<dbReference type="PANTHER" id="PTHR16675">
    <property type="entry name" value="MHC CLASS I-RELATED"/>
    <property type="match status" value="1"/>
</dbReference>
<gene>
    <name evidence="14" type="primary">LOC103059798</name>
</gene>
<dbReference type="FunFam" id="3.30.500.10:FF:000001">
    <property type="entry name" value="H-2 class I histocompatibility antigen, alpha chain"/>
    <property type="match status" value="1"/>
</dbReference>
<accession>A0A9F5N277</accession>
<dbReference type="Gene3D" id="2.60.40.10">
    <property type="entry name" value="Immunoglobulins"/>
    <property type="match status" value="1"/>
</dbReference>
<evidence type="ECO:0000256" key="11">
    <source>
        <dbReference type="SAM" id="Phobius"/>
    </source>
</evidence>
<organism evidence="13 14">
    <name type="scientific">Python bivittatus</name>
    <name type="common">Burmese python</name>
    <name type="synonym">Python molurus bivittatus</name>
    <dbReference type="NCBI Taxonomy" id="176946"/>
    <lineage>
        <taxon>Eukaryota</taxon>
        <taxon>Metazoa</taxon>
        <taxon>Chordata</taxon>
        <taxon>Craniata</taxon>
        <taxon>Vertebrata</taxon>
        <taxon>Euteleostomi</taxon>
        <taxon>Lepidosauria</taxon>
        <taxon>Squamata</taxon>
        <taxon>Bifurcata</taxon>
        <taxon>Unidentata</taxon>
        <taxon>Episquamata</taxon>
        <taxon>Toxicofera</taxon>
        <taxon>Serpentes</taxon>
        <taxon>Henophidia</taxon>
        <taxon>Pythonidae</taxon>
        <taxon>Python</taxon>
    </lineage>
</organism>
<sequence>PLTLPSGSLPGSSSHSLKYSLTAVSDPSQGLPPFIIPGYVDDQLFSYYNSSSRKVQPRVSWMEKEDPQFWDTQTKVARVNEEALRAYVEDLRMCFNESEGLQTWQWIGACELQGDGSKGGFLRFGYDGKDVISFNKETLTWVAHNPQAQIAQRKWDADSGRNQGTKAYLEEECIEWLEKYLSYGKEMLLRTEGPVGTVSGGTEADDGTETHVCRVDGFYPKEIDASWRRDGEVWLQDNSRGSVAPNADGTYHYWLSIRIIPKERDHYRCHVEHDSLQEPVDMSVKVPESNLGLIIGCVVGAVVLVIAVTAGILVYH</sequence>
<name>A0A9F5N277_PYTBI</name>
<evidence type="ECO:0000256" key="3">
    <source>
        <dbReference type="ARBA" id="ARBA00022692"/>
    </source>
</evidence>
<dbReference type="InterPro" id="IPR011161">
    <property type="entry name" value="MHC_I-like_Ag-recog"/>
</dbReference>
<dbReference type="GO" id="GO:0002474">
    <property type="term" value="P:antigen processing and presentation of peptide antigen via MHC class I"/>
    <property type="evidence" value="ECO:0007669"/>
    <property type="project" value="UniProtKB-KW"/>
</dbReference>
<evidence type="ECO:0000256" key="2">
    <source>
        <dbReference type="ARBA" id="ARBA00022451"/>
    </source>
</evidence>
<keyword evidence="2" id="KW-0490">MHC I</keyword>
<evidence type="ECO:0000256" key="4">
    <source>
        <dbReference type="ARBA" id="ARBA00022729"/>
    </source>
</evidence>
<dbReference type="SMART" id="SM00407">
    <property type="entry name" value="IGc1"/>
    <property type="match status" value="1"/>
</dbReference>
<dbReference type="OrthoDB" id="8936120at2759"/>
<dbReference type="PROSITE" id="PS50835">
    <property type="entry name" value="IG_LIKE"/>
    <property type="match status" value="1"/>
</dbReference>
<evidence type="ECO:0000256" key="10">
    <source>
        <dbReference type="RuleBase" id="RU004439"/>
    </source>
</evidence>
<keyword evidence="3 11" id="KW-0812">Transmembrane</keyword>
<dbReference type="SUPFAM" id="SSF48726">
    <property type="entry name" value="Immunoglobulin"/>
    <property type="match status" value="1"/>
</dbReference>
<evidence type="ECO:0000313" key="14">
    <source>
        <dbReference type="RefSeq" id="XP_025033111.1"/>
    </source>
</evidence>
<dbReference type="KEGG" id="pbi:103059798"/>
<comment type="similarity">
    <text evidence="10">Belongs to the MHC class I family.</text>
</comment>
<evidence type="ECO:0000259" key="12">
    <source>
        <dbReference type="PROSITE" id="PS50835"/>
    </source>
</evidence>
<comment type="subcellular location">
    <subcellularLocation>
        <location evidence="1">Membrane</location>
        <topology evidence="1">Single-pass type I membrane protein</topology>
    </subcellularLocation>
</comment>
<feature type="domain" description="Ig-like" evidence="12">
    <location>
        <begin position="194"/>
        <end position="283"/>
    </location>
</feature>
<dbReference type="OMA" id="CACELHE"/>
<evidence type="ECO:0000256" key="1">
    <source>
        <dbReference type="ARBA" id="ARBA00004479"/>
    </source>
</evidence>
<dbReference type="InterPro" id="IPR037055">
    <property type="entry name" value="MHC_I-like_Ag-recog_sf"/>
</dbReference>
<keyword evidence="4" id="KW-0732">Signal</keyword>
<keyword evidence="7 11" id="KW-0472">Membrane</keyword>
<keyword evidence="8" id="KW-1015">Disulfide bond</keyword>
<dbReference type="PRINTS" id="PR01638">
    <property type="entry name" value="MHCCLASSI"/>
</dbReference>
<dbReference type="RefSeq" id="XP_025033111.1">
    <property type="nucleotide sequence ID" value="XM_025177343.1"/>
</dbReference>
<feature type="transmembrane region" description="Helical" evidence="11">
    <location>
        <begin position="291"/>
        <end position="315"/>
    </location>
</feature>
<dbReference type="SUPFAM" id="SSF54452">
    <property type="entry name" value="MHC antigen-recognition domain"/>
    <property type="match status" value="1"/>
</dbReference>
<dbReference type="PANTHER" id="PTHR16675:SF242">
    <property type="entry name" value="MAJOR HISTOCOMPATIBILITY COMPLEX CLASS I-RELATED GENE PROTEIN"/>
    <property type="match status" value="1"/>
</dbReference>
<keyword evidence="13" id="KW-1185">Reference proteome</keyword>
<protein>
    <submittedName>
        <fullName evidence="14">Class I histocompatibility antigen, F10 alpha chain-like</fullName>
    </submittedName>
</protein>
<evidence type="ECO:0000256" key="6">
    <source>
        <dbReference type="ARBA" id="ARBA00022989"/>
    </source>
</evidence>
<evidence type="ECO:0000256" key="5">
    <source>
        <dbReference type="ARBA" id="ARBA00022859"/>
    </source>
</evidence>
<dbReference type="GO" id="GO:0006955">
    <property type="term" value="P:immune response"/>
    <property type="evidence" value="ECO:0007669"/>
    <property type="project" value="TreeGrafter"/>
</dbReference>
<dbReference type="Proteomes" id="UP000695026">
    <property type="component" value="Unplaced"/>
</dbReference>
<dbReference type="InterPro" id="IPR003006">
    <property type="entry name" value="Ig/MHC_CS"/>
</dbReference>
<keyword evidence="5" id="KW-0391">Immunity</keyword>
<proteinExistence type="inferred from homology"/>
<dbReference type="Gene3D" id="3.30.500.10">
    <property type="entry name" value="MHC class I-like antigen recognition-like"/>
    <property type="match status" value="1"/>
</dbReference>
<evidence type="ECO:0000313" key="13">
    <source>
        <dbReference type="Proteomes" id="UP000695026"/>
    </source>
</evidence>
<dbReference type="InterPro" id="IPR013783">
    <property type="entry name" value="Ig-like_fold"/>
</dbReference>
<dbReference type="InterPro" id="IPR011162">
    <property type="entry name" value="MHC_I/II-like_Ag-recog"/>
</dbReference>
<keyword evidence="6 11" id="KW-1133">Transmembrane helix</keyword>
<dbReference type="InterPro" id="IPR050208">
    <property type="entry name" value="MHC_class-I_related"/>
</dbReference>
<evidence type="ECO:0000256" key="7">
    <source>
        <dbReference type="ARBA" id="ARBA00023136"/>
    </source>
</evidence>
<dbReference type="GO" id="GO:0005615">
    <property type="term" value="C:extracellular space"/>
    <property type="evidence" value="ECO:0007669"/>
    <property type="project" value="TreeGrafter"/>
</dbReference>
<dbReference type="InterPro" id="IPR003597">
    <property type="entry name" value="Ig_C1-set"/>
</dbReference>
<keyword evidence="9" id="KW-0325">Glycoprotein</keyword>
<dbReference type="AlphaFoldDB" id="A0A9F5N277"/>
<evidence type="ECO:0000256" key="8">
    <source>
        <dbReference type="ARBA" id="ARBA00023157"/>
    </source>
</evidence>
<dbReference type="FunFam" id="2.60.40.10:FF:000204">
    <property type="entry name" value="Major histocompatibility complex, class I-related protein"/>
    <property type="match status" value="1"/>
</dbReference>
<dbReference type="GO" id="GO:0009897">
    <property type="term" value="C:external side of plasma membrane"/>
    <property type="evidence" value="ECO:0007669"/>
    <property type="project" value="TreeGrafter"/>
</dbReference>